<dbReference type="CDD" id="cd00201">
    <property type="entry name" value="WW"/>
    <property type="match status" value="1"/>
</dbReference>
<sequence length="558" mass="59777">MASSKAVWIPPLPLGWEARFDPSKRAYFFINHQTRTTQWEDPRFPQAQPPNPNLSKAAFQSLGQIRGDMETEGDVSVPLQDFNHSTHAKISDDSRSIRSESTFTNELNMAAAGKLQTEFPQLPKEIVADILMLCHNNEREAREQLKDMCSTKTNSSSATGSTTPKRYTSTNGASSSSSHLPTPKRTPANPSPKKQVRTASPHHAPTKKKQTPQPTAAKEISEAEKTRAFNQIKTEFPDTDVDVIRIALNHCNYNLEETALLVSAWEKKKGDEDHRNKAVGEASRNNTSSSTAHVFVPPTASLEPAGLDDAAANKPQSLPPAQVNPHRPGPRPVVKSVAGESSVIESHAGNGKANSAHPNSSSSLLIGASDANSVIGSSHHHAQHVTRMSEHLLNTTNDLLNHLATTATCCAADDEEVVAEVDDPSRGHSTTPTAGNSAGKAATQSKVIVSQPTAVTPQASHAERQIATSSLRSGNKGPNSDLRKGPDSTLLTSDYTHVNGPNVSLRSGPDKSRLLGPKGAHGPDMSLRCGPNSSLLLKHHQLSSSLPHVASLTMATHI</sequence>
<dbReference type="VEuPathDB" id="VectorBase:BGLB029221"/>
<evidence type="ECO:0000259" key="2">
    <source>
        <dbReference type="PROSITE" id="PS50020"/>
    </source>
</evidence>
<reference evidence="3" key="3">
    <citation type="submission" date="2020-05" db="UniProtKB">
        <authorList>
            <consortium name="EnsemblMetazoa"/>
        </authorList>
    </citation>
    <scope>IDENTIFICATION</scope>
    <source>
        <strain evidence="3">BB02</strain>
    </source>
</reference>
<dbReference type="InterPro" id="IPR001202">
    <property type="entry name" value="WW_dom"/>
</dbReference>
<reference evidence="4" key="1">
    <citation type="journal article" date="2004" name="J. Parasitol.">
        <title>The mitochondrial genome of Biomphalaria glabrata (Gastropoda: Basommatophora), intermediate host of Schistosoma mansoni.</title>
        <authorList>
            <person name="DeJong R.J."/>
            <person name="Emery A.M."/>
            <person name="Adema C.M."/>
        </authorList>
    </citation>
    <scope>NUCLEOTIDE SEQUENCE</scope>
    <source>
        <strain evidence="4">BB02</strain>
    </source>
</reference>
<dbReference type="EnsemblMetazoa" id="BGLB029221-RH">
    <property type="protein sequence ID" value="BGLB029221-PH"/>
    <property type="gene ID" value="BGLB029221"/>
</dbReference>
<dbReference type="InterPro" id="IPR036020">
    <property type="entry name" value="WW_dom_sf"/>
</dbReference>
<gene>
    <name evidence="3" type="primary">106074649</name>
</gene>
<feature type="compositionally biased region" description="Polar residues" evidence="1">
    <location>
        <begin position="150"/>
        <end position="173"/>
    </location>
</feature>
<dbReference type="KEGG" id="bgt:106074649"/>
<dbReference type="SMART" id="SM00456">
    <property type="entry name" value="WW"/>
    <property type="match status" value="1"/>
</dbReference>
<dbReference type="SUPFAM" id="SSF51045">
    <property type="entry name" value="WW domain"/>
    <property type="match status" value="1"/>
</dbReference>
<evidence type="ECO:0000313" key="4">
    <source>
        <dbReference type="EnsemblMetazoa" id="BGLB029221-PG"/>
    </source>
</evidence>
<dbReference type="EnsemblMetazoa" id="BGLB029221-RE">
    <property type="protein sequence ID" value="BGLB029221-PE"/>
    <property type="gene ID" value="BGLB029221"/>
</dbReference>
<dbReference type="EnsemblMetazoa" id="BGLB029221-RG">
    <property type="protein sequence ID" value="BGLB029221-PG"/>
    <property type="gene ID" value="BGLB029221"/>
</dbReference>
<evidence type="ECO:0000313" key="3">
    <source>
        <dbReference type="EnsemblMetazoa" id="BGLB029221-PA"/>
    </source>
</evidence>
<feature type="region of interest" description="Disordered" evidence="1">
    <location>
        <begin position="144"/>
        <end position="221"/>
    </location>
</feature>
<feature type="region of interest" description="Disordered" evidence="1">
    <location>
        <begin position="270"/>
        <end position="341"/>
    </location>
</feature>
<reference evidence="4" key="2">
    <citation type="submission" date="2013-03" db="EMBL/GenBank/DDBJ databases">
        <title>Sequence assembly of the Biomphalaria glabrata genome version 4.3.</title>
        <authorList>
            <person name="Warren W."/>
            <person name="Wilson R.K."/>
            <person name="Hillier L.W."/>
            <person name="Minx P."/>
        </authorList>
    </citation>
    <scope>NUCLEOTIDE SEQUENCE</scope>
    <source>
        <strain evidence="4">BB02</strain>
    </source>
</reference>
<dbReference type="STRING" id="6526.A0A2C9LB85"/>
<dbReference type="Gene3D" id="2.20.70.10">
    <property type="match status" value="1"/>
</dbReference>
<dbReference type="EnsemblMetazoa" id="BGLB029221-RI">
    <property type="protein sequence ID" value="BGLB029221-PI"/>
    <property type="gene ID" value="BGLB029221"/>
</dbReference>
<proteinExistence type="predicted"/>
<dbReference type="EnsemblMetazoa" id="BGLB029221-RA">
    <property type="protein sequence ID" value="BGLB029221-PA"/>
    <property type="gene ID" value="BGLB029221"/>
</dbReference>
<feature type="compositionally biased region" description="Polar residues" evidence="1">
    <location>
        <begin position="489"/>
        <end position="505"/>
    </location>
</feature>
<feature type="domain" description="WW" evidence="2">
    <location>
        <begin position="10"/>
        <end position="44"/>
    </location>
</feature>
<feature type="region of interest" description="Disordered" evidence="1">
    <location>
        <begin position="420"/>
        <end position="525"/>
    </location>
</feature>
<name>A0A2C9LB85_BIOGL</name>
<dbReference type="PROSITE" id="PS01159">
    <property type="entry name" value="WW_DOMAIN_1"/>
    <property type="match status" value="1"/>
</dbReference>
<protein>
    <recommendedName>
        <fullName evidence="2">WW domain-containing protein</fullName>
    </recommendedName>
</protein>
<evidence type="ECO:0000313" key="5">
    <source>
        <dbReference type="Proteomes" id="UP000076420"/>
    </source>
</evidence>
<feature type="compositionally biased region" description="Polar residues" evidence="1">
    <location>
        <begin position="427"/>
        <end position="459"/>
    </location>
</feature>
<accession>A0A2C9LB85</accession>
<dbReference type="OrthoDB" id="2020426at2759"/>
<dbReference type="Pfam" id="PF00397">
    <property type="entry name" value="WW"/>
    <property type="match status" value="1"/>
</dbReference>
<organism evidence="3 5">
    <name type="scientific">Biomphalaria glabrata</name>
    <name type="common">Bloodfluke planorb</name>
    <name type="synonym">Freshwater snail</name>
    <dbReference type="NCBI Taxonomy" id="6526"/>
    <lineage>
        <taxon>Eukaryota</taxon>
        <taxon>Metazoa</taxon>
        <taxon>Spiralia</taxon>
        <taxon>Lophotrochozoa</taxon>
        <taxon>Mollusca</taxon>
        <taxon>Gastropoda</taxon>
        <taxon>Heterobranchia</taxon>
        <taxon>Euthyneura</taxon>
        <taxon>Panpulmonata</taxon>
        <taxon>Hygrophila</taxon>
        <taxon>Lymnaeoidea</taxon>
        <taxon>Planorbidae</taxon>
        <taxon>Biomphalaria</taxon>
    </lineage>
</organism>
<dbReference type="EnsemblMetazoa" id="BGLB029221-RB">
    <property type="protein sequence ID" value="BGLB029221-PB"/>
    <property type="gene ID" value="BGLB029221"/>
</dbReference>
<feature type="compositionally biased region" description="Polar residues" evidence="1">
    <location>
        <begin position="466"/>
        <end position="478"/>
    </location>
</feature>
<dbReference type="Proteomes" id="UP000076420">
    <property type="component" value="Unassembled WGS sequence"/>
</dbReference>
<dbReference type="PROSITE" id="PS50020">
    <property type="entry name" value="WW_DOMAIN_2"/>
    <property type="match status" value="1"/>
</dbReference>
<dbReference type="AlphaFoldDB" id="A0A2C9LB85"/>
<dbReference type="CDD" id="cd14279">
    <property type="entry name" value="CUE"/>
    <property type="match status" value="1"/>
</dbReference>
<evidence type="ECO:0000256" key="1">
    <source>
        <dbReference type="SAM" id="MobiDB-lite"/>
    </source>
</evidence>
<dbReference type="VEuPathDB" id="VectorBase:BGLAX_051874"/>
<feature type="compositionally biased region" description="Polar residues" evidence="1">
    <location>
        <begin position="283"/>
        <end position="292"/>
    </location>
</feature>